<evidence type="ECO:0000256" key="1">
    <source>
        <dbReference type="ARBA" id="ARBA00004613"/>
    </source>
</evidence>
<dbReference type="AlphaFoldDB" id="A0AAE7BQQ5"/>
<evidence type="ECO:0000256" key="2">
    <source>
        <dbReference type="ARBA" id="ARBA00022729"/>
    </source>
</evidence>
<reference evidence="3 4" key="1">
    <citation type="journal article" date="2019" name="Nat. Med.">
        <title>Preventing dysbiosis of the neonatal mouse intestinal microbiome protects against late-onset sepsis.</title>
        <authorList>
            <person name="Singer J.R."/>
            <person name="Blosser E.G."/>
            <person name="Zindl C.L."/>
            <person name="Silberger D.J."/>
            <person name="Conlan S."/>
            <person name="Laufer V.A."/>
            <person name="DiToro D."/>
            <person name="Deming C."/>
            <person name="Kumar R."/>
            <person name="Morrow C.D."/>
            <person name="Segre J.A."/>
            <person name="Gray M.J."/>
            <person name="Randolph D.A."/>
            <person name="Weaver C.T."/>
        </authorList>
    </citation>
    <scope>NUCLEOTIDE SEQUENCE [LARGE SCALE GENOMIC DNA]</scope>
    <source>
        <strain evidence="3 4">V10</strain>
    </source>
</reference>
<dbReference type="InterPro" id="IPR051398">
    <property type="entry name" value="Polysacch_Deacetylase"/>
</dbReference>
<dbReference type="RefSeq" id="WP_135055280.1">
    <property type="nucleotide sequence ID" value="NZ_CP040852.1"/>
</dbReference>
<dbReference type="CDD" id="cd10918">
    <property type="entry name" value="CE4_NodB_like_5s_6s"/>
    <property type="match status" value="1"/>
</dbReference>
<accession>A0AAE7BQQ5</accession>
<name>A0AAE7BQQ5_9LACO</name>
<dbReference type="EMBL" id="CP040852">
    <property type="protein sequence ID" value="QIA89979.1"/>
    <property type="molecule type" value="Genomic_DNA"/>
</dbReference>
<proteinExistence type="predicted"/>
<dbReference type="InterPro" id="IPR011330">
    <property type="entry name" value="Glyco_hydro/deAcase_b/a-brl"/>
</dbReference>
<evidence type="ECO:0000313" key="3">
    <source>
        <dbReference type="EMBL" id="QIA89979.1"/>
    </source>
</evidence>
<dbReference type="PANTHER" id="PTHR34216">
    <property type="match status" value="1"/>
</dbReference>
<dbReference type="PROSITE" id="PS51677">
    <property type="entry name" value="NODB"/>
    <property type="match status" value="1"/>
</dbReference>
<dbReference type="GO" id="GO:0016810">
    <property type="term" value="F:hydrolase activity, acting on carbon-nitrogen (but not peptide) bonds"/>
    <property type="evidence" value="ECO:0007669"/>
    <property type="project" value="InterPro"/>
</dbReference>
<dbReference type="InterPro" id="IPR002509">
    <property type="entry name" value="NODB_dom"/>
</dbReference>
<keyword evidence="2" id="KW-0732">Signal</keyword>
<dbReference type="PANTHER" id="PTHR34216:SF3">
    <property type="entry name" value="POLY-BETA-1,6-N-ACETYL-D-GLUCOSAMINE N-DEACETYLASE"/>
    <property type="match status" value="1"/>
</dbReference>
<organism evidence="3 4">
    <name type="scientific">Ligilactobacillus murinus</name>
    <dbReference type="NCBI Taxonomy" id="1622"/>
    <lineage>
        <taxon>Bacteria</taxon>
        <taxon>Bacillati</taxon>
        <taxon>Bacillota</taxon>
        <taxon>Bacilli</taxon>
        <taxon>Lactobacillales</taxon>
        <taxon>Lactobacillaceae</taxon>
        <taxon>Ligilactobacillus</taxon>
    </lineage>
</organism>
<comment type="subcellular location">
    <subcellularLocation>
        <location evidence="1">Secreted</location>
    </subcellularLocation>
</comment>
<dbReference type="GO" id="GO:0005576">
    <property type="term" value="C:extracellular region"/>
    <property type="evidence" value="ECO:0007669"/>
    <property type="project" value="UniProtKB-SubCell"/>
</dbReference>
<evidence type="ECO:0000313" key="4">
    <source>
        <dbReference type="Proteomes" id="UP000463931"/>
    </source>
</evidence>
<dbReference type="Gene3D" id="3.20.20.370">
    <property type="entry name" value="Glycoside hydrolase/deacetylase"/>
    <property type="match status" value="1"/>
</dbReference>
<dbReference type="GO" id="GO:0005975">
    <property type="term" value="P:carbohydrate metabolic process"/>
    <property type="evidence" value="ECO:0007669"/>
    <property type="project" value="InterPro"/>
</dbReference>
<dbReference type="Pfam" id="PF01522">
    <property type="entry name" value="Polysacc_deac_1"/>
    <property type="match status" value="1"/>
</dbReference>
<dbReference type="SUPFAM" id="SSF88713">
    <property type="entry name" value="Glycoside hydrolase/deacetylase"/>
    <property type="match status" value="1"/>
</dbReference>
<dbReference type="Proteomes" id="UP000463931">
    <property type="component" value="Chromosome"/>
</dbReference>
<protein>
    <submittedName>
        <fullName evidence="3">Polysaccharide deacetylase family protein</fullName>
    </submittedName>
</protein>
<sequence>MFKRLILLCLALVLVGVLLTQSVFASPKYTTKWEKSNAPVNLPILMYHSVENKPGNGLCVPPEQLEQQLKYLHEQGYYTVTPAEAYKILVQNKVPKKHKKLVMVTFDDGYENNYTAAYPLLKKYHIHATIGLITSKIDTQGMLTLKQIKEMKKSKWVSFVSHTQNHQELDRLDEAGQREEMQASRTWLKQNLHQKPDLLVYPVGRYNEVSPKVAKESGYKLALTTQPGLANAEQGKYELHRQRVVPDMTQEAFAKLLQP</sequence>
<gene>
    <name evidence="3" type="ORF">FEE40_07430</name>
</gene>